<protein>
    <submittedName>
        <fullName evidence="4">RNA-dependent RNA polymerase</fullName>
    </submittedName>
</protein>
<dbReference type="EMBL" id="ON746351">
    <property type="protein sequence ID" value="UYL95440.1"/>
    <property type="molecule type" value="Genomic_RNA"/>
</dbReference>
<evidence type="ECO:0000256" key="1">
    <source>
        <dbReference type="ARBA" id="ARBA00022484"/>
    </source>
</evidence>
<organism evidence="4">
    <name type="scientific">Alashan Botou tick virus 1</name>
    <dbReference type="NCBI Taxonomy" id="2972061"/>
    <lineage>
        <taxon>Viruses</taxon>
        <taxon>Riboviria</taxon>
        <taxon>Orthornavirae</taxon>
        <taxon>Lenarviricota</taxon>
        <taxon>Miaviricetes</taxon>
        <taxon>Ourlivirales</taxon>
        <taxon>Botourmiaviridae</taxon>
    </lineage>
</organism>
<accession>A0A9E7V238</accession>
<dbReference type="InterPro" id="IPR043502">
    <property type="entry name" value="DNA/RNA_pol_sf"/>
</dbReference>
<name>A0A9E7V238_9VIRU</name>
<evidence type="ECO:0000256" key="2">
    <source>
        <dbReference type="ARBA" id="ARBA00022679"/>
    </source>
</evidence>
<sequence length="699" mass="78417">MMTKTRWPVYLFWLPYESPSCISLGPVSSSFLLSKRRRRGQGGCLVAIDVNGQSPPGSGPELRVNKRKVAPNTLQGCKREASYGRLARGAVRLLADDQEMERVRPLPPRIRCGQLRSAVRSVFPDGLTLTQELSLKTVAKLEKETCQVCLEAMPDPVQQYIKKCSDPPPPLNEAHLARFKRAVAINVPVGWNKRKSPYIPTGNASLFHTRKGGGSWNDEPWSRFCRADYIISNGKPRIVTMYSASVTQILSPLHEALYACFQRKGWLLVGEPTREKVEGLNGDGDYVSVDYKNATDNIRREYIEAMVDTLKTQSVGLTEEELKSLDLLAEFRIAGVEMSCQGAALNEQEDWDVTEILPRGQPMGCLMSFPLLCLINKVSVDLALADLLEAKEISWKEFRVHRCLINGDDLLYREPKVGSLAVRAGILRNGSLAGLVLNEEKTIVDPQWAEVNSTAFLNGVKQKKTNVGVLNKTRDVTDPVGYLADSVVKRSTFRRLLWDWRSHLRNARRKVQGPIPPSFFKELLRATEVRDALCWAPSGPQTLPNPFPVIAKPAGYDLTREEEVCYISERVARLKCQGYKKPQKTEGVRTLHGEVQSIQRALRKVKEPSEDKILKVLADGWEKEQWKKLHEENDAWARSATESPGFCGECYEGVHSKAQCLTETLRAFKQRKFACLPEAGRRSSADGEPSPVVEFIALE</sequence>
<keyword evidence="2" id="KW-0808">Transferase</keyword>
<keyword evidence="1 4" id="KW-0696">RNA-directed RNA polymerase</keyword>
<evidence type="ECO:0000256" key="3">
    <source>
        <dbReference type="ARBA" id="ARBA00022695"/>
    </source>
</evidence>
<dbReference type="SUPFAM" id="SSF56672">
    <property type="entry name" value="DNA/RNA polymerases"/>
    <property type="match status" value="1"/>
</dbReference>
<dbReference type="GO" id="GO:0003968">
    <property type="term" value="F:RNA-directed RNA polymerase activity"/>
    <property type="evidence" value="ECO:0007669"/>
    <property type="project" value="UniProtKB-KW"/>
</dbReference>
<keyword evidence="3" id="KW-0548">Nucleotidyltransferase</keyword>
<evidence type="ECO:0000313" key="4">
    <source>
        <dbReference type="EMBL" id="UYL95440.1"/>
    </source>
</evidence>
<reference evidence="4" key="1">
    <citation type="submission" date="2022-05" db="EMBL/GenBank/DDBJ databases">
        <authorList>
            <person name="Cao W."/>
            <person name="Jia N."/>
            <person name="Lam T.T.-Y."/>
            <person name="Ni X."/>
            <person name="Liu J."/>
        </authorList>
    </citation>
    <scope>NUCLEOTIDE SEQUENCE</scope>
    <source>
        <strain evidence="4">TIGMIC 1</strain>
    </source>
</reference>
<proteinExistence type="predicted"/>